<name>A0A510K1Y3_9FUSO</name>
<dbReference type="Pfam" id="PF20393">
    <property type="entry name" value="Pro_CA_2"/>
    <property type="match status" value="1"/>
</dbReference>
<evidence type="ECO:0000313" key="3">
    <source>
        <dbReference type="Proteomes" id="UP000321378"/>
    </source>
</evidence>
<evidence type="ECO:0000313" key="1">
    <source>
        <dbReference type="EMBL" id="BBM45678.1"/>
    </source>
</evidence>
<evidence type="ECO:0008006" key="5">
    <source>
        <dbReference type="Google" id="ProtNLM"/>
    </source>
</evidence>
<protein>
    <recommendedName>
        <fullName evidence="5">Carbonic anhydrase</fullName>
    </recommendedName>
</protein>
<dbReference type="EMBL" id="AP019831">
    <property type="protein sequence ID" value="BBM45678.1"/>
    <property type="molecule type" value="Genomic_DNA"/>
</dbReference>
<organism evidence="1 4">
    <name type="scientific">Leptotrichia trevisanii</name>
    <dbReference type="NCBI Taxonomy" id="109328"/>
    <lineage>
        <taxon>Bacteria</taxon>
        <taxon>Fusobacteriati</taxon>
        <taxon>Fusobacteriota</taxon>
        <taxon>Fusobacteriia</taxon>
        <taxon>Fusobacteriales</taxon>
        <taxon>Leptotrichiaceae</taxon>
        <taxon>Leptotrichia</taxon>
    </lineage>
</organism>
<reference evidence="1 4" key="1">
    <citation type="submission" date="2019-07" db="EMBL/GenBank/DDBJ databases">
        <title>Complete Genome Sequence of Leptotrichia trevisanii Strain JMUB3870.</title>
        <authorList>
            <person name="Watanabe S."/>
            <person name="Cui L."/>
        </authorList>
    </citation>
    <scope>NUCLEOTIDE SEQUENCE [LARGE SCALE GENOMIC DNA]</scope>
    <source>
        <strain evidence="1 4">JMUB3870</strain>
    </source>
</reference>
<gene>
    <name evidence="1" type="ORF">JMUB3870_1798</name>
    <name evidence="2" type="ORF">JMUB3935_1877</name>
</gene>
<sequence length="130" mass="14813">MFCTLVCCMDGRFIHILNEYIRSNYRYTFVDTITDAGAVNKIISDEDYLKRIEDKVVLISVNKHKSDHIFVAGHSDCAGCPTDDETQKGYIRQAAEKMHNDLPHEAVTGLFVHENGEIEVLVDYDIDDNN</sequence>
<accession>A0A510K1Y3</accession>
<keyword evidence="4" id="KW-1185">Reference proteome</keyword>
<dbReference type="GO" id="GO:0004089">
    <property type="term" value="F:carbonate dehydratase activity"/>
    <property type="evidence" value="ECO:0007669"/>
    <property type="project" value="InterPro"/>
</dbReference>
<dbReference type="GO" id="GO:0008270">
    <property type="term" value="F:zinc ion binding"/>
    <property type="evidence" value="ECO:0007669"/>
    <property type="project" value="InterPro"/>
</dbReference>
<dbReference type="AlphaFoldDB" id="A0A510K1Y3"/>
<dbReference type="SUPFAM" id="SSF53056">
    <property type="entry name" value="beta-carbonic anhydrase, cab"/>
    <property type="match status" value="1"/>
</dbReference>
<reference evidence="2 3" key="2">
    <citation type="submission" date="2019-07" db="EMBL/GenBank/DDBJ databases">
        <title>Complete Genome Sequence of Leptotrichia trevisanii Strain JMUB3935.</title>
        <authorList>
            <person name="Watanabe S."/>
            <person name="Cui L."/>
        </authorList>
    </citation>
    <scope>NUCLEOTIDE SEQUENCE [LARGE SCALE GENOMIC DNA]</scope>
    <source>
        <strain evidence="2 3">JMUB3935</strain>
    </source>
</reference>
<evidence type="ECO:0000313" key="4">
    <source>
        <dbReference type="Proteomes" id="UP000422644"/>
    </source>
</evidence>
<dbReference type="Proteomes" id="UP000321378">
    <property type="component" value="Chromosome"/>
</dbReference>
<proteinExistence type="predicted"/>
<dbReference type="InterPro" id="IPR046871">
    <property type="entry name" value="Pro_CA_2"/>
</dbReference>
<evidence type="ECO:0000313" key="2">
    <source>
        <dbReference type="EMBL" id="BBM52897.1"/>
    </source>
</evidence>
<dbReference type="InterPro" id="IPR036874">
    <property type="entry name" value="Carbonic_anhydrase_sf"/>
</dbReference>
<dbReference type="Proteomes" id="UP000422644">
    <property type="component" value="Chromosome"/>
</dbReference>
<dbReference type="RefSeq" id="WP_036095850.1">
    <property type="nucleotide sequence ID" value="NZ_AP019831.1"/>
</dbReference>
<dbReference type="EMBL" id="AP019840">
    <property type="protein sequence ID" value="BBM52897.1"/>
    <property type="molecule type" value="Genomic_DNA"/>
</dbReference>
<dbReference type="Gene3D" id="3.40.1050.10">
    <property type="entry name" value="Carbonic anhydrase"/>
    <property type="match status" value="1"/>
</dbReference>